<dbReference type="Pfam" id="PF04427">
    <property type="entry name" value="Brix"/>
    <property type="match status" value="1"/>
</dbReference>
<evidence type="ECO:0000313" key="3">
    <source>
        <dbReference type="EMBL" id="RKU48193.1"/>
    </source>
</evidence>
<dbReference type="InterPro" id="IPR044281">
    <property type="entry name" value="IMP4/RPF1"/>
</dbReference>
<dbReference type="PANTHER" id="PTHR22734:SF3">
    <property type="entry name" value="RIBOSOME PRODUCTION FACTOR 1"/>
    <property type="match status" value="1"/>
</dbReference>
<protein>
    <recommendedName>
        <fullName evidence="2">Brix domain-containing protein</fullName>
    </recommendedName>
</protein>
<dbReference type="OrthoDB" id="264354at2759"/>
<dbReference type="GO" id="GO:0000470">
    <property type="term" value="P:maturation of LSU-rRNA"/>
    <property type="evidence" value="ECO:0007669"/>
    <property type="project" value="TreeGrafter"/>
</dbReference>
<sequence>MVSRKAQGSGRTLSMKVGNKLRRQQMFVENKREATKSRHEERHRRKKEEDKDPELRRQRLEKNQAITIEKKRVWDEDGDEETLGVSVDLAQAKRRRMEREEEEAERQTMLEENGGVEEDSDDADADSMLGSDDDDNEEDEGDEDEEDEERQKRIQERIRKRQERDVSAAPSVAASLAPSTTSTNMDLTPASLARKFPNLFSDEPLPTPKVLVTTSINATIHKEAQDIASLFPNFQYIPRSAHRHGHKYSVREICKFAHNREFTAVVVVNENLKKPDRLTIVHLPAGPTLTYTISHYMPGKKIPGHGNPTNHYPELLLNNLRTSLGLLVGKSFHTLYPPQPEIQGRQVVTVHNQRDFIMIRRHRYVFRDKRATEKIVTDVEGKEIKGFEEIRVGLQALGPNLNVKLRRVDKGIGRAGSEGEEALQWEWKAKMEKTRTRFNL</sequence>
<organism evidence="3 4">
    <name type="scientific">Coniochaeta pulveracea</name>
    <dbReference type="NCBI Taxonomy" id="177199"/>
    <lineage>
        <taxon>Eukaryota</taxon>
        <taxon>Fungi</taxon>
        <taxon>Dikarya</taxon>
        <taxon>Ascomycota</taxon>
        <taxon>Pezizomycotina</taxon>
        <taxon>Sordariomycetes</taxon>
        <taxon>Sordariomycetidae</taxon>
        <taxon>Coniochaetales</taxon>
        <taxon>Coniochaetaceae</taxon>
        <taxon>Coniochaeta</taxon>
    </lineage>
</organism>
<dbReference type="GO" id="GO:0000460">
    <property type="term" value="P:maturation of 5.8S rRNA"/>
    <property type="evidence" value="ECO:0007669"/>
    <property type="project" value="TreeGrafter"/>
</dbReference>
<evidence type="ECO:0000259" key="2">
    <source>
        <dbReference type="PROSITE" id="PS50833"/>
    </source>
</evidence>
<evidence type="ECO:0000256" key="1">
    <source>
        <dbReference type="SAM" id="MobiDB-lite"/>
    </source>
</evidence>
<dbReference type="PROSITE" id="PS50833">
    <property type="entry name" value="BRIX"/>
    <property type="match status" value="1"/>
</dbReference>
<dbReference type="GO" id="GO:0042134">
    <property type="term" value="F:rRNA primary transcript binding"/>
    <property type="evidence" value="ECO:0007669"/>
    <property type="project" value="InterPro"/>
</dbReference>
<comment type="caution">
    <text evidence="3">The sequence shown here is derived from an EMBL/GenBank/DDBJ whole genome shotgun (WGS) entry which is preliminary data.</text>
</comment>
<dbReference type="EMBL" id="QVQW01000006">
    <property type="protein sequence ID" value="RKU48193.1"/>
    <property type="molecule type" value="Genomic_DNA"/>
</dbReference>
<name>A0A420YJX4_9PEZI</name>
<dbReference type="GO" id="GO:0005730">
    <property type="term" value="C:nucleolus"/>
    <property type="evidence" value="ECO:0007669"/>
    <property type="project" value="TreeGrafter"/>
</dbReference>
<feature type="compositionally biased region" description="Low complexity" evidence="1">
    <location>
        <begin position="167"/>
        <end position="183"/>
    </location>
</feature>
<evidence type="ECO:0000313" key="4">
    <source>
        <dbReference type="Proteomes" id="UP000275385"/>
    </source>
</evidence>
<dbReference type="Gene3D" id="3.40.50.10480">
    <property type="entry name" value="Probable brix-domain ribosomal biogenesis protein"/>
    <property type="match status" value="1"/>
</dbReference>
<feature type="compositionally biased region" description="Basic and acidic residues" evidence="1">
    <location>
        <begin position="47"/>
        <end position="75"/>
    </location>
</feature>
<dbReference type="SMART" id="SM00879">
    <property type="entry name" value="Brix"/>
    <property type="match status" value="1"/>
</dbReference>
<feature type="compositionally biased region" description="Basic and acidic residues" evidence="1">
    <location>
        <begin position="149"/>
        <end position="166"/>
    </location>
</feature>
<feature type="region of interest" description="Disordered" evidence="1">
    <location>
        <begin position="1"/>
        <end position="186"/>
    </location>
</feature>
<dbReference type="FunFam" id="3.40.50.10480:FF:000005">
    <property type="entry name" value="Similar to RNA processing factor 1"/>
    <property type="match status" value="1"/>
</dbReference>
<dbReference type="AlphaFoldDB" id="A0A420YJX4"/>
<keyword evidence="4" id="KW-1185">Reference proteome</keyword>
<accession>A0A420YJX4</accession>
<gene>
    <name evidence="3" type="ORF">DL546_009553</name>
</gene>
<dbReference type="GO" id="GO:0030687">
    <property type="term" value="C:preribosome, large subunit precursor"/>
    <property type="evidence" value="ECO:0007669"/>
    <property type="project" value="TreeGrafter"/>
</dbReference>
<dbReference type="SUPFAM" id="SSF52954">
    <property type="entry name" value="Class II aaRS ABD-related"/>
    <property type="match status" value="1"/>
</dbReference>
<feature type="domain" description="Brix" evidence="2">
    <location>
        <begin position="206"/>
        <end position="414"/>
    </location>
</feature>
<feature type="compositionally biased region" description="Acidic residues" evidence="1">
    <location>
        <begin position="114"/>
        <end position="148"/>
    </location>
</feature>
<feature type="compositionally biased region" description="Basic and acidic residues" evidence="1">
    <location>
        <begin position="29"/>
        <end position="40"/>
    </location>
</feature>
<dbReference type="STRING" id="177199.A0A420YJX4"/>
<dbReference type="PANTHER" id="PTHR22734">
    <property type="entry name" value="U3 SMALL NUCLEOLAR RIBONUCLEOPROTEIN PROTEIN IMP4"/>
    <property type="match status" value="1"/>
</dbReference>
<dbReference type="InterPro" id="IPR007109">
    <property type="entry name" value="Brix"/>
</dbReference>
<proteinExistence type="predicted"/>
<dbReference type="Proteomes" id="UP000275385">
    <property type="component" value="Unassembled WGS sequence"/>
</dbReference>
<reference evidence="3 4" key="1">
    <citation type="submission" date="2018-08" db="EMBL/GenBank/DDBJ databases">
        <title>Draft genome of the lignicolous fungus Coniochaeta pulveracea.</title>
        <authorList>
            <person name="Borstlap C.J."/>
            <person name="De Witt R.N."/>
            <person name="Botha A."/>
            <person name="Volschenk H."/>
        </authorList>
    </citation>
    <scope>NUCLEOTIDE SEQUENCE [LARGE SCALE GENOMIC DNA]</scope>
    <source>
        <strain evidence="3 4">CAB683</strain>
    </source>
</reference>